<evidence type="ECO:0000313" key="2">
    <source>
        <dbReference type="EMBL" id="NOG31816.1"/>
    </source>
</evidence>
<accession>A0A7Y3XB04</accession>
<evidence type="ECO:0008006" key="4">
    <source>
        <dbReference type="Google" id="ProtNLM"/>
    </source>
</evidence>
<gene>
    <name evidence="2" type="ORF">HLB35_08610</name>
</gene>
<dbReference type="RefSeq" id="WP_171702284.1">
    <property type="nucleotide sequence ID" value="NZ_JABFHI010000003.1"/>
</dbReference>
<dbReference type="EMBL" id="JABFHI010000003">
    <property type="protein sequence ID" value="NOG31816.1"/>
    <property type="molecule type" value="Genomic_DNA"/>
</dbReference>
<keyword evidence="1" id="KW-0472">Membrane</keyword>
<protein>
    <recommendedName>
        <fullName evidence="4">MYND finger</fullName>
    </recommendedName>
</protein>
<reference evidence="2 3" key="2">
    <citation type="submission" date="2020-06" db="EMBL/GenBank/DDBJ databases">
        <title>Halomonas songnenensis sp. nov., a moderately halophilic bacterium isolated from saline and alkaline soils.</title>
        <authorList>
            <person name="Jiang J."/>
            <person name="Pan Y."/>
        </authorList>
    </citation>
    <scope>NUCLEOTIDE SEQUENCE [LARGE SCALE GENOMIC DNA]</scope>
    <source>
        <strain evidence="2 3">TBZ9</strain>
    </source>
</reference>
<keyword evidence="3" id="KW-1185">Reference proteome</keyword>
<evidence type="ECO:0000256" key="1">
    <source>
        <dbReference type="SAM" id="Phobius"/>
    </source>
</evidence>
<reference evidence="2 3" key="1">
    <citation type="submission" date="2020-05" db="EMBL/GenBank/DDBJ databases">
        <authorList>
            <person name="Ruan W."/>
            <person name="Jeon C.O."/>
            <person name="Chun B.H."/>
        </authorList>
    </citation>
    <scope>NUCLEOTIDE SEQUENCE [LARGE SCALE GENOMIC DNA]</scope>
    <source>
        <strain evidence="2 3">TBZ9</strain>
    </source>
</reference>
<dbReference type="Proteomes" id="UP000588806">
    <property type="component" value="Unassembled WGS sequence"/>
</dbReference>
<evidence type="ECO:0000313" key="3">
    <source>
        <dbReference type="Proteomes" id="UP000588806"/>
    </source>
</evidence>
<keyword evidence="1" id="KW-1133">Transmembrane helix</keyword>
<name>A0A7Y3XB04_9GAMM</name>
<dbReference type="InterPro" id="IPR049708">
    <property type="entry name" value="PP0621-like"/>
</dbReference>
<dbReference type="AlphaFoldDB" id="A0A7Y3XB04"/>
<keyword evidence="1" id="KW-0812">Transmembrane</keyword>
<feature type="transmembrane region" description="Helical" evidence="1">
    <location>
        <begin position="6"/>
        <end position="25"/>
    </location>
</feature>
<proteinExistence type="predicted"/>
<sequence>MNLLIIRLIIFAVLFFAGLKLYGMYRQWKLDREALEHKPERREGGQMVRCKWCDVHVPEDEALRDQQHWFCSSAHRDRFLQEQRDLNASTPPRIHQKMTSTDTWKRC</sequence>
<organism evidence="2 3">
    <name type="scientific">Vreelandella azerica</name>
    <dbReference type="NCBI Taxonomy" id="2732867"/>
    <lineage>
        <taxon>Bacteria</taxon>
        <taxon>Pseudomonadati</taxon>
        <taxon>Pseudomonadota</taxon>
        <taxon>Gammaproteobacteria</taxon>
        <taxon>Oceanospirillales</taxon>
        <taxon>Halomonadaceae</taxon>
        <taxon>Vreelandella</taxon>
    </lineage>
</organism>
<dbReference type="NCBIfam" id="NF041023">
    <property type="entry name" value="PP0621_fam"/>
    <property type="match status" value="1"/>
</dbReference>
<comment type="caution">
    <text evidence="2">The sequence shown here is derived from an EMBL/GenBank/DDBJ whole genome shotgun (WGS) entry which is preliminary data.</text>
</comment>